<evidence type="ECO:0000259" key="2">
    <source>
        <dbReference type="Pfam" id="PF02926"/>
    </source>
</evidence>
<organism evidence="3 4">
    <name type="scientific">Paratrimastix pyriformis</name>
    <dbReference type="NCBI Taxonomy" id="342808"/>
    <lineage>
        <taxon>Eukaryota</taxon>
        <taxon>Metamonada</taxon>
        <taxon>Preaxostyla</taxon>
        <taxon>Paratrimastigidae</taxon>
        <taxon>Paratrimastix</taxon>
    </lineage>
</organism>
<accession>A0ABQ8URU2</accession>
<dbReference type="InterPro" id="IPR040183">
    <property type="entry name" value="THUMPD1-like"/>
</dbReference>
<proteinExistence type="predicted"/>
<sequence length="410" mass="43366">MDARILLTEHYEKIYGKWGDAPAEDDAAPAGEDENEDIDDLIAKEIQGLKKTEGPKPTQKRLWDFTSTGCKGVEFLSLNNPEADPHKIVLSIFEEIQKNPAKVHNARHVRHLTPVQATCYPSIEKLQPLLRSLLEQHYPARTVAATPASHPEPSVATPAPAPSATSTPAPEAIPAAATTTPAPAAAQATISAPPPDTAAPAQPVSAPTPAAPAAAPIPDSAPTVPAAVFPTTYAVHFKCRNNNAVSCQSCIDLVRDTITELGYGGQVRLDWKQPQLMVVIEILQRLLGVTVSTAWGSTHKFNLQSFAVGGGAEPEAAGGPTASRAAAARRAPKAKAADDDAVEGEDEDEEDETTPVPPSASPLETLKPLDPNPPPSRAERRAAKRSPPHGGEPAMFHAFAETSIVNPRRA</sequence>
<gene>
    <name evidence="3" type="ORF">PAPYR_1522</name>
</gene>
<feature type="compositionally biased region" description="Low complexity" evidence="1">
    <location>
        <begin position="151"/>
        <end position="191"/>
    </location>
</feature>
<evidence type="ECO:0000313" key="4">
    <source>
        <dbReference type="Proteomes" id="UP001141327"/>
    </source>
</evidence>
<reference evidence="3" key="1">
    <citation type="journal article" date="2022" name="bioRxiv">
        <title>Genomics of Preaxostyla Flagellates Illuminates Evolutionary Transitions and the Path Towards Mitochondrial Loss.</title>
        <authorList>
            <person name="Novak L.V.F."/>
            <person name="Treitli S.C."/>
            <person name="Pyrih J."/>
            <person name="Halakuc P."/>
            <person name="Pipaliya S.V."/>
            <person name="Vacek V."/>
            <person name="Brzon O."/>
            <person name="Soukal P."/>
            <person name="Eme L."/>
            <person name="Dacks J.B."/>
            <person name="Karnkowska A."/>
            <person name="Elias M."/>
            <person name="Hampl V."/>
        </authorList>
    </citation>
    <scope>NUCLEOTIDE SEQUENCE</scope>
    <source>
        <strain evidence="3">RCP-MX</strain>
    </source>
</reference>
<protein>
    <recommendedName>
        <fullName evidence="2">THUMP domain-containing protein</fullName>
    </recommendedName>
</protein>
<comment type="caution">
    <text evidence="3">The sequence shown here is derived from an EMBL/GenBank/DDBJ whole genome shotgun (WGS) entry which is preliminary data.</text>
</comment>
<dbReference type="SUPFAM" id="SSF143437">
    <property type="entry name" value="THUMP domain-like"/>
    <property type="match status" value="1"/>
</dbReference>
<feature type="compositionally biased region" description="Low complexity" evidence="1">
    <location>
        <begin position="313"/>
        <end position="329"/>
    </location>
</feature>
<feature type="compositionally biased region" description="Low complexity" evidence="1">
    <location>
        <begin position="198"/>
        <end position="217"/>
    </location>
</feature>
<dbReference type="Gene3D" id="3.30.2300.10">
    <property type="entry name" value="THUMP superfamily"/>
    <property type="match status" value="1"/>
</dbReference>
<keyword evidence="4" id="KW-1185">Reference proteome</keyword>
<name>A0ABQ8URU2_9EUKA</name>
<feature type="region of interest" description="Disordered" evidence="1">
    <location>
        <begin position="312"/>
        <end position="410"/>
    </location>
</feature>
<dbReference type="Pfam" id="PF02926">
    <property type="entry name" value="THUMP"/>
    <property type="match status" value="1"/>
</dbReference>
<feature type="region of interest" description="Disordered" evidence="1">
    <location>
        <begin position="144"/>
        <end position="217"/>
    </location>
</feature>
<dbReference type="PANTHER" id="PTHR13452:SF10">
    <property type="entry name" value="THUMP DOMAIN-CONTAINING PROTEIN 1"/>
    <property type="match status" value="1"/>
</dbReference>
<dbReference type="EMBL" id="JAPMOS010000005">
    <property type="protein sequence ID" value="KAJ4461845.1"/>
    <property type="molecule type" value="Genomic_DNA"/>
</dbReference>
<evidence type="ECO:0000313" key="3">
    <source>
        <dbReference type="EMBL" id="KAJ4461845.1"/>
    </source>
</evidence>
<dbReference type="PANTHER" id="PTHR13452">
    <property type="entry name" value="THUMP DOMAIN CONTAINING PROTEIN 1-RELATED"/>
    <property type="match status" value="1"/>
</dbReference>
<feature type="compositionally biased region" description="Acidic residues" evidence="1">
    <location>
        <begin position="339"/>
        <end position="353"/>
    </location>
</feature>
<dbReference type="InterPro" id="IPR004114">
    <property type="entry name" value="THUMP_dom"/>
</dbReference>
<dbReference type="Proteomes" id="UP001141327">
    <property type="component" value="Unassembled WGS sequence"/>
</dbReference>
<feature type="domain" description="THUMP" evidence="2">
    <location>
        <begin position="230"/>
        <end position="291"/>
    </location>
</feature>
<evidence type="ECO:0000256" key="1">
    <source>
        <dbReference type="SAM" id="MobiDB-lite"/>
    </source>
</evidence>